<protein>
    <submittedName>
        <fullName evidence="3">Conjugal transfer protein</fullName>
    </submittedName>
</protein>
<proteinExistence type="predicted"/>
<evidence type="ECO:0000313" key="5">
    <source>
        <dbReference type="Proteomes" id="UP000471152"/>
    </source>
</evidence>
<feature type="transmembrane region" description="Helical" evidence="1">
    <location>
        <begin position="88"/>
        <end position="111"/>
    </location>
</feature>
<evidence type="ECO:0000313" key="3">
    <source>
        <dbReference type="EMBL" id="NEN52060.1"/>
    </source>
</evidence>
<evidence type="ECO:0000256" key="1">
    <source>
        <dbReference type="SAM" id="Phobius"/>
    </source>
</evidence>
<dbReference type="EMBL" id="JAAGWH010000036">
    <property type="protein sequence ID" value="NEK95172.1"/>
    <property type="molecule type" value="Genomic_DNA"/>
</dbReference>
<keyword evidence="1" id="KW-0472">Membrane</keyword>
<evidence type="ECO:0000313" key="2">
    <source>
        <dbReference type="EMBL" id="NEK95172.1"/>
    </source>
</evidence>
<sequence length="165" mass="17263">MTTPARRRDPQPISRGWELAVATAGGALVAVSLAAMVGLGLASALWGGGWVWPDGSETVTRVLGGLLSGDPGRGLPPDQLRRIAGPTATYACVAVAELVLCAGAVVSGVFLSRYRRPGDARSGMASRGEAEQALGISQLRAGRAVIRPDRYPPKAPRRLRARGRR</sequence>
<dbReference type="Proteomes" id="UP000468828">
    <property type="component" value="Unassembled WGS sequence"/>
</dbReference>
<comment type="caution">
    <text evidence="3">The sequence shown here is derived from an EMBL/GenBank/DDBJ whole genome shotgun (WGS) entry which is preliminary data.</text>
</comment>
<feature type="transmembrane region" description="Helical" evidence="1">
    <location>
        <begin position="21"/>
        <end position="46"/>
    </location>
</feature>
<keyword evidence="1" id="KW-1133">Transmembrane helix</keyword>
<dbReference type="AlphaFoldDB" id="A0A6P0H8V0"/>
<accession>A0A6P0H8V0</accession>
<organism evidence="3 5">
    <name type="scientific">Modestobacter muralis</name>
    <dbReference type="NCBI Taxonomy" id="1608614"/>
    <lineage>
        <taxon>Bacteria</taxon>
        <taxon>Bacillati</taxon>
        <taxon>Actinomycetota</taxon>
        <taxon>Actinomycetes</taxon>
        <taxon>Geodermatophilales</taxon>
        <taxon>Geodermatophilaceae</taxon>
        <taxon>Modestobacter</taxon>
    </lineage>
</organism>
<gene>
    <name evidence="3" type="ORF">G3R41_14120</name>
    <name evidence="2" type="ORF">GCU67_13470</name>
</gene>
<dbReference type="EMBL" id="JAAGWB010000038">
    <property type="protein sequence ID" value="NEN52060.1"/>
    <property type="molecule type" value="Genomic_DNA"/>
</dbReference>
<keyword evidence="4" id="KW-1185">Reference proteome</keyword>
<reference evidence="2 4" key="1">
    <citation type="submission" date="2020-01" db="EMBL/GenBank/DDBJ databases">
        <title>the WGS Modestobacter muralis CPCC 204518.</title>
        <authorList>
            <person name="Jiang Z."/>
        </authorList>
    </citation>
    <scope>NUCLEOTIDE SEQUENCE [LARGE SCALE GENOMIC DNA]</scope>
    <source>
        <strain evidence="2 4">DSM 100205</strain>
    </source>
</reference>
<evidence type="ECO:0000313" key="4">
    <source>
        <dbReference type="Proteomes" id="UP000468828"/>
    </source>
</evidence>
<keyword evidence="1" id="KW-0812">Transmembrane</keyword>
<name>A0A6P0H8V0_9ACTN</name>
<reference evidence="3 5" key="2">
    <citation type="submission" date="2020-02" db="EMBL/GenBank/DDBJ databases">
        <title>The WGS of Modestobacter muralis DSM 100205.</title>
        <authorList>
            <person name="Jiang Z."/>
        </authorList>
    </citation>
    <scope>NUCLEOTIDE SEQUENCE [LARGE SCALE GENOMIC DNA]</scope>
    <source>
        <strain evidence="3 5">DSM 100205</strain>
    </source>
</reference>
<dbReference type="Proteomes" id="UP000471152">
    <property type="component" value="Unassembled WGS sequence"/>
</dbReference>